<evidence type="ECO:0000256" key="1">
    <source>
        <dbReference type="SAM" id="MobiDB-lite"/>
    </source>
</evidence>
<feature type="region of interest" description="Disordered" evidence="1">
    <location>
        <begin position="491"/>
        <end position="639"/>
    </location>
</feature>
<dbReference type="GO" id="GO:0005874">
    <property type="term" value="C:microtubule"/>
    <property type="evidence" value="ECO:0007669"/>
    <property type="project" value="InterPro"/>
</dbReference>
<dbReference type="InterPro" id="IPR057599">
    <property type="entry name" value="TORTIFOLIA1/TORL1-2_C"/>
</dbReference>
<dbReference type="Gramene" id="PNW85269">
    <property type="protein sequence ID" value="PNW85269"/>
    <property type="gene ID" value="CHLRE_03g178700v5"/>
</dbReference>
<feature type="compositionally biased region" description="Low complexity" evidence="1">
    <location>
        <begin position="1201"/>
        <end position="1231"/>
    </location>
</feature>
<reference evidence="4 5" key="1">
    <citation type="journal article" date="2007" name="Science">
        <title>The Chlamydomonas genome reveals the evolution of key animal and plant functions.</title>
        <authorList>
            <person name="Merchant S.S."/>
            <person name="Prochnik S.E."/>
            <person name="Vallon O."/>
            <person name="Harris E.H."/>
            <person name="Karpowicz S.J."/>
            <person name="Witman G.B."/>
            <person name="Terry A."/>
            <person name="Salamov A."/>
            <person name="Fritz-Laylin L.K."/>
            <person name="Marechal-Drouard L."/>
            <person name="Marshall W.F."/>
            <person name="Qu L.H."/>
            <person name="Nelson D.R."/>
            <person name="Sanderfoot A.A."/>
            <person name="Spalding M.H."/>
            <person name="Kapitonov V.V."/>
            <person name="Ren Q."/>
            <person name="Ferris P."/>
            <person name="Lindquist E."/>
            <person name="Shapiro H."/>
            <person name="Lucas S.M."/>
            <person name="Grimwood J."/>
            <person name="Schmutz J."/>
            <person name="Cardol P."/>
            <person name="Cerutti H."/>
            <person name="Chanfreau G."/>
            <person name="Chen C.L."/>
            <person name="Cognat V."/>
            <person name="Croft M.T."/>
            <person name="Dent R."/>
            <person name="Dutcher S."/>
            <person name="Fernandez E."/>
            <person name="Fukuzawa H."/>
            <person name="Gonzalez-Ballester D."/>
            <person name="Gonzalez-Halphen D."/>
            <person name="Hallmann A."/>
            <person name="Hanikenne M."/>
            <person name="Hippler M."/>
            <person name="Inwood W."/>
            <person name="Jabbari K."/>
            <person name="Kalanon M."/>
            <person name="Kuras R."/>
            <person name="Lefebvre P.A."/>
            <person name="Lemaire S.D."/>
            <person name="Lobanov A.V."/>
            <person name="Lohr M."/>
            <person name="Manuell A."/>
            <person name="Meier I."/>
            <person name="Mets L."/>
            <person name="Mittag M."/>
            <person name="Mittelmeier T."/>
            <person name="Moroney J.V."/>
            <person name="Moseley J."/>
            <person name="Napoli C."/>
            <person name="Nedelcu A.M."/>
            <person name="Niyogi K."/>
            <person name="Novoselov S.V."/>
            <person name="Paulsen I.T."/>
            <person name="Pazour G."/>
            <person name="Purton S."/>
            <person name="Ral J.P."/>
            <person name="Riano-Pachon D.M."/>
            <person name="Riekhof W."/>
            <person name="Rymarquis L."/>
            <person name="Schroda M."/>
            <person name="Stern D."/>
            <person name="Umen J."/>
            <person name="Willows R."/>
            <person name="Wilson N."/>
            <person name="Zimmer S.L."/>
            <person name="Allmer J."/>
            <person name="Balk J."/>
            <person name="Bisova K."/>
            <person name="Chen C.J."/>
            <person name="Elias M."/>
            <person name="Gendler K."/>
            <person name="Hauser C."/>
            <person name="Lamb M.R."/>
            <person name="Ledford H."/>
            <person name="Long J.C."/>
            <person name="Minagawa J."/>
            <person name="Page M.D."/>
            <person name="Pan J."/>
            <person name="Pootakham W."/>
            <person name="Roje S."/>
            <person name="Rose A."/>
            <person name="Stahlberg E."/>
            <person name="Terauchi A.M."/>
            <person name="Yang P."/>
            <person name="Ball S."/>
            <person name="Bowler C."/>
            <person name="Dieckmann C.L."/>
            <person name="Gladyshev V.N."/>
            <person name="Green P."/>
            <person name="Jorgensen R."/>
            <person name="Mayfield S."/>
            <person name="Mueller-Roeber B."/>
            <person name="Rajamani S."/>
            <person name="Sayre R.T."/>
            <person name="Brokstein P."/>
            <person name="Dubchak I."/>
            <person name="Goodstein D."/>
            <person name="Hornick L."/>
            <person name="Huang Y.W."/>
            <person name="Jhaveri J."/>
            <person name="Luo Y."/>
            <person name="Martinez D."/>
            <person name="Ngau W.C."/>
            <person name="Otillar B."/>
            <person name="Poliakov A."/>
            <person name="Porter A."/>
            <person name="Szajkowski L."/>
            <person name="Werner G."/>
            <person name="Zhou K."/>
            <person name="Grigoriev I.V."/>
            <person name="Rokhsar D.S."/>
            <person name="Grossman A.R."/>
        </authorList>
    </citation>
    <scope>NUCLEOTIDE SEQUENCE [LARGE SCALE GENOMIC DNA]</scope>
    <source>
        <strain evidence="5">CC-503</strain>
    </source>
</reference>
<dbReference type="InterPro" id="IPR016024">
    <property type="entry name" value="ARM-type_fold"/>
</dbReference>
<dbReference type="InterPro" id="IPR057600">
    <property type="entry name" value="TORTIFOLIA1/SINE1-2_N"/>
</dbReference>
<dbReference type="SUPFAM" id="SSF48371">
    <property type="entry name" value="ARM repeat"/>
    <property type="match status" value="1"/>
</dbReference>
<feature type="compositionally biased region" description="Gly residues" evidence="1">
    <location>
        <begin position="849"/>
        <end position="864"/>
    </location>
</feature>
<feature type="domain" description="TORTIFOLIA1/TORL1-2 C-terminal" evidence="2">
    <location>
        <begin position="947"/>
        <end position="1049"/>
    </location>
</feature>
<dbReference type="EMBL" id="CM008964">
    <property type="protein sequence ID" value="PNW85269.1"/>
    <property type="molecule type" value="Genomic_DNA"/>
</dbReference>
<dbReference type="Gene3D" id="1.25.10.10">
    <property type="entry name" value="Leucine-rich Repeat Variant"/>
    <property type="match status" value="1"/>
</dbReference>
<feature type="compositionally biased region" description="Low complexity" evidence="1">
    <location>
        <begin position="1240"/>
        <end position="1264"/>
    </location>
</feature>
<evidence type="ECO:0000313" key="5">
    <source>
        <dbReference type="Proteomes" id="UP000006906"/>
    </source>
</evidence>
<dbReference type="KEGG" id="cre:CHLRE_03g178700v5"/>
<feature type="region of interest" description="Disordered" evidence="1">
    <location>
        <begin position="699"/>
        <end position="728"/>
    </location>
</feature>
<dbReference type="Pfam" id="PF24714">
    <property type="entry name" value="TOR1L1_N"/>
    <property type="match status" value="1"/>
</dbReference>
<evidence type="ECO:0000259" key="2">
    <source>
        <dbReference type="Pfam" id="PF24713"/>
    </source>
</evidence>
<feature type="compositionally biased region" description="Low complexity" evidence="1">
    <location>
        <begin position="699"/>
        <end position="713"/>
    </location>
</feature>
<feature type="compositionally biased region" description="Gly residues" evidence="1">
    <location>
        <begin position="552"/>
        <end position="561"/>
    </location>
</feature>
<keyword evidence="5" id="KW-1185">Reference proteome</keyword>
<feature type="region of interest" description="Disordered" evidence="1">
    <location>
        <begin position="1105"/>
        <end position="1125"/>
    </location>
</feature>
<evidence type="ECO:0008006" key="6">
    <source>
        <dbReference type="Google" id="ProtNLM"/>
    </source>
</evidence>
<feature type="compositionally biased region" description="Gly residues" evidence="1">
    <location>
        <begin position="1265"/>
        <end position="1298"/>
    </location>
</feature>
<dbReference type="PANTHER" id="PTHR31355:SF7">
    <property type="entry name" value="MICROTUBULE-ASSOCIATED PROTEIN TORTIFOLIA1"/>
    <property type="match status" value="1"/>
</dbReference>
<accession>A0A2K3DXK9</accession>
<dbReference type="PANTHER" id="PTHR31355">
    <property type="entry name" value="MICROTUBULE-ASSOCIATED PROTEIN TORTIFOLIA1"/>
    <property type="match status" value="1"/>
</dbReference>
<feature type="region of interest" description="Disordered" evidence="1">
    <location>
        <begin position="786"/>
        <end position="830"/>
    </location>
</feature>
<name>A0A2K3DXK9_CHLRE</name>
<feature type="compositionally biased region" description="Low complexity" evidence="1">
    <location>
        <begin position="817"/>
        <end position="830"/>
    </location>
</feature>
<dbReference type="InterPro" id="IPR011989">
    <property type="entry name" value="ARM-like"/>
</dbReference>
<sequence length="1334" mass="132198">MPPPPRQPGGAGPISSGKLHKKERILQAINRMNDRDTQKAAADDLLNIVKHMDTEGLPITISCLCSTGPEYKVYARKECARALGVIASPLCPLRDTALQQPHLGKVLGQLRKCLQDADSSVRESSTEALTLVAQGLMQLQAVMPPQPPPPAAAGAAGPAAAAANPVLRLLFECLTEQRKELNAAACATLGVAAPYLGTLEPPLARELLRKLNSPAFLAAPALLAALARTDPVSGEPTGLIKSGPGAFVPIISALVGQLPQPGGGTPGGSGAAAGTSGSGVVGCLHRQADWQTRQAAADMLRATALLLGPLMEVEGVWAPGDLRGVTTRAVRGLESCKFDKVREVRDVARAALAVLEDLQAYGSAGGSAAGWPPHIADKLRARGAPVPSVPAAEPDPVAAAPPPPPPVPGRKSPLRRSSPSPGRRRPVSANVRASPPRLSPERRSSPVFARAGSLSERFQAAHQDGDLVRDPLRREYSDGWEAAEAAAAAAGGGAGGAEGGAAAAGSRALSRQGSKAGSTSSRAPGPVEPQVSIRSRDGGRPEDPNATMRGLAGLGLGGDGGQQQHPDPGQQEEEDVLLASGGPPTFARQLSGNSSRAPLPPRRGHDGGQPPLPAWVTAADTPPQAAQQQAPAYQPSPAVFGGGGGGAGAGAGAAGGGEYVDPVAAMPPPLIPGAVPSAATPPSPVPGWPPHLPPPGALLPAPANLFPGATAPGSPLPPPSALGPTVTVSSEEWLGQQARLRELEGQTRALLGAFNAMSEQSGRAITGLQARVRILEAALEAAQSQLTGGAPASGSYALPPPMALPPPPPSPPPHLPHPLAGGASAASLGGLPPLPPLLTVQDSDVWLGTGPGGAAAGRGGGGGVLRSSSPMHASSGVGGGSVAAGRLAAYAYENGGVVSPRVSLQLPASVQASQDLALGSLAGAGSGPGSGLATPTAGGAGAGAGVDLRSAYREVLAGGRPGDMPLMRLMQRSGPVWNELGHELGCQLLVSFISSLQATRPDGPMLSRILPWLWRLADDDNTRFEAPLPLRAQLLAALRAAHGAASDPALYEKMALLLSTLQTHWSQPDSPTAASRAAAAAAAQAAPEGYAAAYAAAAAAAGSAAGSGGGGGGGLDDGGHSTMSITPALDVQASPPRPYLQAEPSTARSVAGSVAGSVAAAGERPLERAGSAAGSVASAAARQVPPLPTAALQSPPPLGSLPPSARSSVAGSGRASVLGSARGPGDAGTTPPATPPPLPGGSSSPAPGSARASVAGSVRASAAGSGAGGGDYTPGADGGGDGGGAGGPPRPGSRGGLLGAVPSINTLQHDFAALQRDFAAMSPAKSRTPPPPSM</sequence>
<dbReference type="RefSeq" id="XP_042926134.1">
    <property type="nucleotide sequence ID" value="XM_043061005.1"/>
</dbReference>
<feature type="compositionally biased region" description="Pro residues" evidence="1">
    <location>
        <begin position="399"/>
        <end position="408"/>
    </location>
</feature>
<feature type="compositionally biased region" description="Low complexity" evidence="1">
    <location>
        <begin position="409"/>
        <end position="421"/>
    </location>
</feature>
<dbReference type="OMA" id="MNDRDTQ"/>
<dbReference type="Proteomes" id="UP000006906">
    <property type="component" value="Chromosome 3"/>
</dbReference>
<organism evidence="4 5">
    <name type="scientific">Chlamydomonas reinhardtii</name>
    <name type="common">Chlamydomonas smithii</name>
    <dbReference type="NCBI Taxonomy" id="3055"/>
    <lineage>
        <taxon>Eukaryota</taxon>
        <taxon>Viridiplantae</taxon>
        <taxon>Chlorophyta</taxon>
        <taxon>core chlorophytes</taxon>
        <taxon>Chlorophyceae</taxon>
        <taxon>CS clade</taxon>
        <taxon>Chlamydomonadales</taxon>
        <taxon>Chlamydomonadaceae</taxon>
        <taxon>Chlamydomonas</taxon>
    </lineage>
</organism>
<gene>
    <name evidence="4" type="ORF">CHLRE_03g178700v5</name>
</gene>
<dbReference type="Pfam" id="PF24713">
    <property type="entry name" value="TOR1L1_C"/>
    <property type="match status" value="1"/>
</dbReference>
<dbReference type="GeneID" id="66052886"/>
<feature type="region of interest" description="Disordered" evidence="1">
    <location>
        <begin position="849"/>
        <end position="878"/>
    </location>
</feature>
<protein>
    <recommendedName>
        <fullName evidence="6">TOG domain-containing protein</fullName>
    </recommendedName>
</protein>
<dbReference type="InterPro" id="IPR033337">
    <property type="entry name" value="TORTIFOLIA1/SINE1-2"/>
</dbReference>
<proteinExistence type="predicted"/>
<feature type="compositionally biased region" description="Low complexity" evidence="1">
    <location>
        <begin position="384"/>
        <end position="398"/>
    </location>
</feature>
<dbReference type="GO" id="GO:0008017">
    <property type="term" value="F:microtubule binding"/>
    <property type="evidence" value="ECO:0000318"/>
    <property type="project" value="GO_Central"/>
</dbReference>
<feature type="compositionally biased region" description="Polar residues" evidence="1">
    <location>
        <begin position="509"/>
        <end position="522"/>
    </location>
</feature>
<feature type="compositionally biased region" description="Gly residues" evidence="1">
    <location>
        <begin position="1105"/>
        <end position="1116"/>
    </location>
</feature>
<evidence type="ECO:0000313" key="4">
    <source>
        <dbReference type="EMBL" id="PNW85269.1"/>
    </source>
</evidence>
<evidence type="ECO:0000259" key="3">
    <source>
        <dbReference type="Pfam" id="PF24714"/>
    </source>
</evidence>
<feature type="region of interest" description="Disordered" evidence="1">
    <location>
        <begin position="1187"/>
        <end position="1301"/>
    </location>
</feature>
<feature type="region of interest" description="Disordered" evidence="1">
    <location>
        <begin position="383"/>
        <end position="448"/>
    </location>
</feature>
<feature type="compositionally biased region" description="Basic and acidic residues" evidence="1">
    <location>
        <begin position="534"/>
        <end position="543"/>
    </location>
</feature>
<dbReference type="OrthoDB" id="552366at2759"/>
<feature type="compositionally biased region" description="Low complexity" evidence="1">
    <location>
        <begin position="622"/>
        <end position="638"/>
    </location>
</feature>
<feature type="domain" description="TORTIFOLIA1/SINE1-2 N-terminal" evidence="3">
    <location>
        <begin position="22"/>
        <end position="226"/>
    </location>
</feature>
<dbReference type="InParanoid" id="A0A2K3DXK9"/>
<feature type="compositionally biased region" description="Pro residues" evidence="1">
    <location>
        <begin position="798"/>
        <end position="816"/>
    </location>
</feature>